<evidence type="ECO:0000256" key="1">
    <source>
        <dbReference type="ARBA" id="ARBA00023860"/>
    </source>
</evidence>
<keyword evidence="4" id="KW-1185">Reference proteome</keyword>
<dbReference type="InterPro" id="IPR050235">
    <property type="entry name" value="CK1_Ser-Thr_kinase"/>
</dbReference>
<dbReference type="AlphaFoldDB" id="A0A8J8T3L9"/>
<accession>A0A8J8T3L9</accession>
<evidence type="ECO:0000313" key="3">
    <source>
        <dbReference type="EMBL" id="TNV80286.1"/>
    </source>
</evidence>
<dbReference type="PROSITE" id="PS50011">
    <property type="entry name" value="PROTEIN_KINASE_DOM"/>
    <property type="match status" value="1"/>
</dbReference>
<feature type="domain" description="Protein kinase" evidence="2">
    <location>
        <begin position="1"/>
        <end position="197"/>
    </location>
</feature>
<evidence type="ECO:0000313" key="4">
    <source>
        <dbReference type="Proteomes" id="UP000785679"/>
    </source>
</evidence>
<dbReference type="InterPro" id="IPR000719">
    <property type="entry name" value="Prot_kinase_dom"/>
</dbReference>
<dbReference type="Gene3D" id="1.10.510.10">
    <property type="entry name" value="Transferase(Phosphotransferase) domain 1"/>
    <property type="match status" value="1"/>
</dbReference>
<dbReference type="EMBL" id="RRYP01007711">
    <property type="protein sequence ID" value="TNV80286.1"/>
    <property type="molecule type" value="Genomic_DNA"/>
</dbReference>
<dbReference type="Proteomes" id="UP000785679">
    <property type="component" value="Unassembled WGS sequence"/>
</dbReference>
<evidence type="ECO:0000259" key="2">
    <source>
        <dbReference type="PROSITE" id="PS50011"/>
    </source>
</evidence>
<dbReference type="Pfam" id="PF00069">
    <property type="entry name" value="Pkinase"/>
    <property type="match status" value="1"/>
</dbReference>
<dbReference type="SUPFAM" id="SSF56112">
    <property type="entry name" value="Protein kinase-like (PK-like)"/>
    <property type="match status" value="1"/>
</dbReference>
<comment type="caution">
    <text evidence="3">The sequence shown here is derived from an EMBL/GenBank/DDBJ whole genome shotgun (WGS) entry which is preliminary data.</text>
</comment>
<dbReference type="InterPro" id="IPR011009">
    <property type="entry name" value="Kinase-like_dom_sf"/>
</dbReference>
<dbReference type="OrthoDB" id="5979581at2759"/>
<organism evidence="3 4">
    <name type="scientific">Halteria grandinella</name>
    <dbReference type="NCBI Taxonomy" id="5974"/>
    <lineage>
        <taxon>Eukaryota</taxon>
        <taxon>Sar</taxon>
        <taxon>Alveolata</taxon>
        <taxon>Ciliophora</taxon>
        <taxon>Intramacronucleata</taxon>
        <taxon>Spirotrichea</taxon>
        <taxon>Stichotrichia</taxon>
        <taxon>Sporadotrichida</taxon>
        <taxon>Halteriidae</taxon>
        <taxon>Halteria</taxon>
    </lineage>
</organism>
<dbReference type="GO" id="GO:0005524">
    <property type="term" value="F:ATP binding"/>
    <property type="evidence" value="ECO:0007669"/>
    <property type="project" value="InterPro"/>
</dbReference>
<gene>
    <name evidence="3" type="ORF">FGO68_gene8739</name>
</gene>
<reference evidence="3" key="1">
    <citation type="submission" date="2019-06" db="EMBL/GenBank/DDBJ databases">
        <authorList>
            <person name="Zheng W."/>
        </authorList>
    </citation>
    <scope>NUCLEOTIDE SEQUENCE</scope>
    <source>
        <strain evidence="3">QDHG01</strain>
    </source>
</reference>
<proteinExistence type="predicted"/>
<dbReference type="GO" id="GO:0004672">
    <property type="term" value="F:protein kinase activity"/>
    <property type="evidence" value="ECO:0007669"/>
    <property type="project" value="InterPro"/>
</dbReference>
<name>A0A8J8T3L9_HALGN</name>
<protein>
    <recommendedName>
        <fullName evidence="1">Casein kinase I</fullName>
    </recommendedName>
</protein>
<dbReference type="PANTHER" id="PTHR11909">
    <property type="entry name" value="CASEIN KINASE-RELATED"/>
    <property type="match status" value="1"/>
</dbReference>
<sequence>MGRKMLEAKQSRGKLIPRSVPKFAGTLYLKGIQCTVQESIPFSVEEYLGNFHGTPEFMPSTILIAKQMLTCVREMHQVGYLHQDIKPDNFRVNEAGLVKIIDFGLVMQYDVNTSGRHKGLGKYGFQGSPIFGAIRSLQGFTLSRRDDLECLGYTIMFLIDNTNENHPWIQCQTIKEIMQAKQNFLALKEDQVSIQYL</sequence>